<accession>A0ABR6WZA4</accession>
<gene>
    <name evidence="2" type="ORF">H8K52_01480</name>
</gene>
<proteinExistence type="predicted"/>
<name>A0ABR6WZA4_9BURK</name>
<feature type="region of interest" description="Disordered" evidence="1">
    <location>
        <begin position="98"/>
        <end position="148"/>
    </location>
</feature>
<dbReference type="RefSeq" id="WP_186920730.1">
    <property type="nucleotide sequence ID" value="NZ_JACOFW010000001.1"/>
</dbReference>
<feature type="compositionally biased region" description="Gly residues" evidence="1">
    <location>
        <begin position="166"/>
        <end position="182"/>
    </location>
</feature>
<evidence type="ECO:0000313" key="2">
    <source>
        <dbReference type="EMBL" id="MBC3806013.1"/>
    </source>
</evidence>
<reference evidence="2 3" key="1">
    <citation type="submission" date="2020-08" db="EMBL/GenBank/DDBJ databases">
        <title>Novel species isolated from subtropical streams in China.</title>
        <authorList>
            <person name="Lu H."/>
        </authorList>
    </citation>
    <scope>NUCLEOTIDE SEQUENCE [LARGE SCALE GENOMIC DNA]</scope>
    <source>
        <strain evidence="2 3">KACC 16656</strain>
    </source>
</reference>
<keyword evidence="3" id="KW-1185">Reference proteome</keyword>
<evidence type="ECO:0000256" key="1">
    <source>
        <dbReference type="SAM" id="MobiDB-lite"/>
    </source>
</evidence>
<dbReference type="Proteomes" id="UP000648257">
    <property type="component" value="Unassembled WGS sequence"/>
</dbReference>
<evidence type="ECO:0000313" key="3">
    <source>
        <dbReference type="Proteomes" id="UP000648257"/>
    </source>
</evidence>
<protein>
    <submittedName>
        <fullName evidence="2">Uncharacterized protein</fullName>
    </submittedName>
</protein>
<feature type="compositionally biased region" description="Gly residues" evidence="1">
    <location>
        <begin position="130"/>
        <end position="146"/>
    </location>
</feature>
<comment type="caution">
    <text evidence="2">The sequence shown here is derived from an EMBL/GenBank/DDBJ whole genome shotgun (WGS) entry which is preliminary data.</text>
</comment>
<feature type="region of interest" description="Disordered" evidence="1">
    <location>
        <begin position="161"/>
        <end position="182"/>
    </location>
</feature>
<organism evidence="2 3">
    <name type="scientific">Undibacterium seohonense</name>
    <dbReference type="NCBI Taxonomy" id="1344950"/>
    <lineage>
        <taxon>Bacteria</taxon>
        <taxon>Pseudomonadati</taxon>
        <taxon>Pseudomonadota</taxon>
        <taxon>Betaproteobacteria</taxon>
        <taxon>Burkholderiales</taxon>
        <taxon>Oxalobacteraceae</taxon>
        <taxon>Undibacterium</taxon>
    </lineage>
</organism>
<sequence>MTEATIQQAELRVLSGETYRIPDGTVLILVDNLIVEDNAKIEVAPGAELLTIKSKATIFGKNTFISAKGSDGSDGEAGGNGTALHLFIGNVTFNGNTIDTRGGKGGNGTKGAKGRRGRDAECSGADATNGGQGGKGNPGGTGGRGGDISISYTSAGPLKLLLRPEGGQGGAPGAGGDGGDGGGGKTRCGVWSYWSRGSGYGGAAGAQGELGLDGLWGDYVIQQVSATESDKALSEVIEKFFPKDKVFNINS</sequence>
<dbReference type="EMBL" id="JACOFW010000001">
    <property type="protein sequence ID" value="MBC3806013.1"/>
    <property type="molecule type" value="Genomic_DNA"/>
</dbReference>